<sequence length="82" mass="8720">MHKPEARSHGAQPRRPAVAERASRVVHELSTPGGRPLCGADAVLAPPHQPLRVTCTACLRLLADDARRAAHAGSPRADESED</sequence>
<dbReference type="HOGENOM" id="CLU_2550914_0_0_7"/>
<accession>B8J9B7</accession>
<reference evidence="2" key="1">
    <citation type="submission" date="2009-01" db="EMBL/GenBank/DDBJ databases">
        <title>Complete sequence of Anaeromyxobacter dehalogenans 2CP-1.</title>
        <authorList>
            <consortium name="US DOE Joint Genome Institute"/>
            <person name="Lucas S."/>
            <person name="Copeland A."/>
            <person name="Lapidus A."/>
            <person name="Glavina del Rio T."/>
            <person name="Dalin E."/>
            <person name="Tice H."/>
            <person name="Bruce D."/>
            <person name="Goodwin L."/>
            <person name="Pitluck S."/>
            <person name="Saunders E."/>
            <person name="Brettin T."/>
            <person name="Detter J.C."/>
            <person name="Han C."/>
            <person name="Larimer F."/>
            <person name="Land M."/>
            <person name="Hauser L."/>
            <person name="Kyrpides N."/>
            <person name="Ovchinnikova G."/>
            <person name="Beliaev A.S."/>
            <person name="Richardson P."/>
        </authorList>
    </citation>
    <scope>NUCLEOTIDE SEQUENCE</scope>
    <source>
        <strain evidence="2">2CP-1</strain>
    </source>
</reference>
<evidence type="ECO:0000313" key="3">
    <source>
        <dbReference type="Proteomes" id="UP000007089"/>
    </source>
</evidence>
<dbReference type="AlphaFoldDB" id="B8J9B7"/>
<protein>
    <submittedName>
        <fullName evidence="2">Uncharacterized protein</fullName>
    </submittedName>
</protein>
<dbReference type="RefSeq" id="WP_012633369.1">
    <property type="nucleotide sequence ID" value="NC_011891.1"/>
</dbReference>
<organism evidence="2 3">
    <name type="scientific">Anaeromyxobacter dehalogenans (strain ATCC BAA-258 / DSM 21875 / 2CP-1)</name>
    <dbReference type="NCBI Taxonomy" id="455488"/>
    <lineage>
        <taxon>Bacteria</taxon>
        <taxon>Pseudomonadati</taxon>
        <taxon>Myxococcota</taxon>
        <taxon>Myxococcia</taxon>
        <taxon>Myxococcales</taxon>
        <taxon>Cystobacterineae</taxon>
        <taxon>Anaeromyxobacteraceae</taxon>
        <taxon>Anaeromyxobacter</taxon>
    </lineage>
</organism>
<proteinExistence type="predicted"/>
<dbReference type="Proteomes" id="UP000007089">
    <property type="component" value="Chromosome"/>
</dbReference>
<evidence type="ECO:0000256" key="1">
    <source>
        <dbReference type="SAM" id="MobiDB-lite"/>
    </source>
</evidence>
<feature type="region of interest" description="Disordered" evidence="1">
    <location>
        <begin position="1"/>
        <end position="23"/>
    </location>
</feature>
<dbReference type="KEGG" id="acp:A2cp1_2184"/>
<gene>
    <name evidence="2" type="ordered locus">A2cp1_2184</name>
</gene>
<dbReference type="EMBL" id="CP001359">
    <property type="protein sequence ID" value="ACL65523.1"/>
    <property type="molecule type" value="Genomic_DNA"/>
</dbReference>
<evidence type="ECO:0000313" key="2">
    <source>
        <dbReference type="EMBL" id="ACL65523.1"/>
    </source>
</evidence>
<keyword evidence="3" id="KW-1185">Reference proteome</keyword>
<name>B8J9B7_ANAD2</name>